<gene>
    <name evidence="1" type="ORF">ENU31_04850</name>
</gene>
<accession>A0A7C4D2D5</accession>
<reference evidence="1" key="1">
    <citation type="journal article" date="2020" name="mSystems">
        <title>Genome- and Community-Level Interaction Insights into Carbon Utilization and Element Cycling Functions of Hydrothermarchaeota in Hydrothermal Sediment.</title>
        <authorList>
            <person name="Zhou Z."/>
            <person name="Liu Y."/>
            <person name="Xu W."/>
            <person name="Pan J."/>
            <person name="Luo Z.H."/>
            <person name="Li M."/>
        </authorList>
    </citation>
    <scope>NUCLEOTIDE SEQUENCE [LARGE SCALE GENOMIC DNA]</scope>
    <source>
        <strain evidence="1">SpSt-658</strain>
    </source>
</reference>
<name>A0A7C4D2D5_9CREN</name>
<comment type="caution">
    <text evidence="1">The sequence shown here is derived from an EMBL/GenBank/DDBJ whole genome shotgun (WGS) entry which is preliminary data.</text>
</comment>
<sequence>MKKNEEILLFCVNIDCIEDMIKKLIDLYRVELYNYNNIAKRYGVYLKPVHIAVKRYRNGTKVYHYYGRYWYKIMYSEGRLVWTYIGKEKPLNELPDPPLNPFMVVKVLRSEDREKACVYVDNRYSLQSICRYFVSALESSATCSDLDKRIVLSNSVAEC</sequence>
<evidence type="ECO:0000313" key="1">
    <source>
        <dbReference type="EMBL" id="HGM07718.1"/>
    </source>
</evidence>
<dbReference type="EMBL" id="DTCA01000150">
    <property type="protein sequence ID" value="HGM07718.1"/>
    <property type="molecule type" value="Genomic_DNA"/>
</dbReference>
<proteinExistence type="predicted"/>
<organism evidence="1">
    <name type="scientific">Ignisphaera aggregans</name>
    <dbReference type="NCBI Taxonomy" id="334771"/>
    <lineage>
        <taxon>Archaea</taxon>
        <taxon>Thermoproteota</taxon>
        <taxon>Thermoprotei</taxon>
        <taxon>Desulfurococcales</taxon>
        <taxon>Desulfurococcaceae</taxon>
        <taxon>Ignisphaera</taxon>
    </lineage>
</organism>
<protein>
    <submittedName>
        <fullName evidence="1">Uncharacterized protein</fullName>
    </submittedName>
</protein>
<dbReference type="AlphaFoldDB" id="A0A7C4D2D5"/>